<evidence type="ECO:0000256" key="2">
    <source>
        <dbReference type="ARBA" id="ARBA00022803"/>
    </source>
</evidence>
<dbReference type="InterPro" id="IPR051012">
    <property type="entry name" value="CellSynth/LPSAsmb/PSIAsmb"/>
</dbReference>
<evidence type="ECO:0000256" key="4">
    <source>
        <dbReference type="SAM" id="MobiDB-lite"/>
    </source>
</evidence>
<gene>
    <name evidence="5" type="ORF">Mgrana_01423</name>
</gene>
<dbReference type="EMBL" id="QWLB01000016">
    <property type="protein sequence ID" value="RIH92646.1"/>
    <property type="molecule type" value="Genomic_DNA"/>
</dbReference>
<dbReference type="Gene3D" id="1.25.40.10">
    <property type="entry name" value="Tetratricopeptide repeat domain"/>
    <property type="match status" value="2"/>
</dbReference>
<evidence type="ECO:0000313" key="6">
    <source>
        <dbReference type="Proteomes" id="UP000266178"/>
    </source>
</evidence>
<dbReference type="InterPro" id="IPR011990">
    <property type="entry name" value="TPR-like_helical_dom_sf"/>
</dbReference>
<dbReference type="SUPFAM" id="SSF53335">
    <property type="entry name" value="S-adenosyl-L-methionine-dependent methyltransferases"/>
    <property type="match status" value="1"/>
</dbReference>
<dbReference type="AlphaFoldDB" id="A0A399FAC5"/>
<dbReference type="PROSITE" id="PS50005">
    <property type="entry name" value="TPR"/>
    <property type="match status" value="1"/>
</dbReference>
<dbReference type="OrthoDB" id="28641at2"/>
<keyword evidence="6" id="KW-1185">Reference proteome</keyword>
<keyword evidence="2 3" id="KW-0802">TPR repeat</keyword>
<comment type="caution">
    <text evidence="5">The sequence shown here is derived from an EMBL/GenBank/DDBJ whole genome shotgun (WGS) entry which is preliminary data.</text>
</comment>
<feature type="region of interest" description="Disordered" evidence="4">
    <location>
        <begin position="264"/>
        <end position="286"/>
    </location>
</feature>
<dbReference type="InterPro" id="IPR019734">
    <property type="entry name" value="TPR_rpt"/>
</dbReference>
<sequence>MDTTVKRYLRNQFHLDTPLSPGRFEAELARRIGSPTRRRPILQAWRRYLSGEEGLDGVQAFYRELLSYPRERLEGLIYAMHLPFMEFYLRELPRWLPQQGRVLEVGAFTGVLVKLLEAARPELEWHALEGVPEAVRLGRERTGEGVRWHQGWFAGDLSGEELPPMDAVLLLSVLPEAHLGEVPAELDDAAFAAHFRLEDSLRSLRGLLKPGGRVVYGHGPFLGKNPGAVARILERMGFEGVSQSGEGEYTLVLGGMPEELLEPGLPSSPEPALHRAESPEGPVVLGPPGLPETQAWGLLEEGAYAELLARIPEGTTGELGLLRGRALLALSRFAEADAALALAGRPEAEDLRPLCWAEQGDYRRALTRLEELSSRGGRFKLALGKAYLGLGRPSEALRQFFECGLGEAEVYLATALERLEERVARSVREGDWSEASRRVEFAEDLSPHLLSRGLLNWGLRAALQQGLWARAGRYAQRLYDLGEAYGALGLALAGLKVRGPEALDQVPLEALKEVEPYLTDAVAKAEDATALLALGMLRHREGRHAEALRLLERAARESRDESAGSAYHLLALSKRALNYSTPEVLGDHKRAHAHKAYTVSELYALAQEALKAGEPVLAREFLGRVRDGGLDLLDTQIDELLRLVETLEGPWEAFRILVGWLERTLDPPLEYLEQAYRLSRSFSQSHEAETVRRQYLAALYSAGQALGAEGLLLSELAQTPDALEVIYDLAEHYERVGAYSKAAEHWRKALEMAYYAEKDLELAREILRNLLFLNPTDPELGLYLEELKATSRALAQLEGTADALAATTPETLMRGTLPRFHGEYLVVVGGHTQLRSRMVPYLEAQGLRLDWFDSDGNTAGREVLRRIQSRLERAHGMIIISSYVGHDLSEPVRLEAESLGVPVYITPGRARGITGFLRAVTEFAPQLFKRALRSG</sequence>
<accession>A0A399FAC5</accession>
<reference evidence="5 6" key="1">
    <citation type="submission" date="2018-08" db="EMBL/GenBank/DDBJ databases">
        <title>Meiothermus granaticius genome AF-68 sequencing project.</title>
        <authorList>
            <person name="Da Costa M.S."/>
            <person name="Albuquerque L."/>
            <person name="Raposo P."/>
            <person name="Froufe H.J.C."/>
            <person name="Barroso C.S."/>
            <person name="Egas C."/>
        </authorList>
    </citation>
    <scope>NUCLEOTIDE SEQUENCE [LARGE SCALE GENOMIC DNA]</scope>
    <source>
        <strain evidence="5 6">AF-68</strain>
    </source>
</reference>
<feature type="repeat" description="TPR" evidence="3">
    <location>
        <begin position="723"/>
        <end position="756"/>
    </location>
</feature>
<dbReference type="Gene3D" id="3.40.50.150">
    <property type="entry name" value="Vaccinia Virus protein VP39"/>
    <property type="match status" value="1"/>
</dbReference>
<evidence type="ECO:0000256" key="3">
    <source>
        <dbReference type="PROSITE-ProRule" id="PRU00339"/>
    </source>
</evidence>
<dbReference type="PANTHER" id="PTHR45586:SF1">
    <property type="entry name" value="LIPOPOLYSACCHARIDE ASSEMBLY PROTEIN B"/>
    <property type="match status" value="1"/>
</dbReference>
<evidence type="ECO:0000313" key="5">
    <source>
        <dbReference type="EMBL" id="RIH92646.1"/>
    </source>
</evidence>
<keyword evidence="1" id="KW-0677">Repeat</keyword>
<dbReference type="InterPro" id="IPR029063">
    <property type="entry name" value="SAM-dependent_MTases_sf"/>
</dbReference>
<evidence type="ECO:0000256" key="1">
    <source>
        <dbReference type="ARBA" id="ARBA00022737"/>
    </source>
</evidence>
<evidence type="ECO:0008006" key="7">
    <source>
        <dbReference type="Google" id="ProtNLM"/>
    </source>
</evidence>
<dbReference type="RefSeq" id="WP_119356924.1">
    <property type="nucleotide sequence ID" value="NZ_BJXM01000012.1"/>
</dbReference>
<organism evidence="5 6">
    <name type="scientific">Meiothermus granaticius NBRC 107808</name>
    <dbReference type="NCBI Taxonomy" id="1227551"/>
    <lineage>
        <taxon>Bacteria</taxon>
        <taxon>Thermotogati</taxon>
        <taxon>Deinococcota</taxon>
        <taxon>Deinococci</taxon>
        <taxon>Thermales</taxon>
        <taxon>Thermaceae</taxon>
        <taxon>Meiothermus</taxon>
    </lineage>
</organism>
<proteinExistence type="predicted"/>
<dbReference type="Proteomes" id="UP000266178">
    <property type="component" value="Unassembled WGS sequence"/>
</dbReference>
<protein>
    <recommendedName>
        <fullName evidence="7">Tetratricopeptide repeat protein</fullName>
    </recommendedName>
</protein>
<dbReference type="SUPFAM" id="SSF48452">
    <property type="entry name" value="TPR-like"/>
    <property type="match status" value="1"/>
</dbReference>
<name>A0A399FAC5_9DEIN</name>
<dbReference type="PANTHER" id="PTHR45586">
    <property type="entry name" value="TPR REPEAT-CONTAINING PROTEIN PA4667"/>
    <property type="match status" value="1"/>
</dbReference>